<sequence length="101" mass="11598">MYSVKGHSYLSLSAERNGMLSTQCYRTKGKFSFRSVPLEVTVGHFLENCSYPFRSKPVQQTECFNLLAIGSVPSKMAKFSYTSLFFNQYEHCENQTTLFIL</sequence>
<accession>A0A915KFH0</accession>
<keyword evidence="1" id="KW-1185">Reference proteome</keyword>
<dbReference type="AlphaFoldDB" id="A0A915KFH0"/>
<evidence type="ECO:0000313" key="2">
    <source>
        <dbReference type="WBParaSite" id="nRc.2.0.1.t36746-RA"/>
    </source>
</evidence>
<protein>
    <submittedName>
        <fullName evidence="2">Uncharacterized protein</fullName>
    </submittedName>
</protein>
<name>A0A915KFH0_ROMCU</name>
<dbReference type="Proteomes" id="UP000887565">
    <property type="component" value="Unplaced"/>
</dbReference>
<organism evidence="1 2">
    <name type="scientific">Romanomermis culicivorax</name>
    <name type="common">Nematode worm</name>
    <dbReference type="NCBI Taxonomy" id="13658"/>
    <lineage>
        <taxon>Eukaryota</taxon>
        <taxon>Metazoa</taxon>
        <taxon>Ecdysozoa</taxon>
        <taxon>Nematoda</taxon>
        <taxon>Enoplea</taxon>
        <taxon>Dorylaimia</taxon>
        <taxon>Mermithida</taxon>
        <taxon>Mermithoidea</taxon>
        <taxon>Mermithidae</taxon>
        <taxon>Romanomermis</taxon>
    </lineage>
</organism>
<evidence type="ECO:0000313" key="1">
    <source>
        <dbReference type="Proteomes" id="UP000887565"/>
    </source>
</evidence>
<proteinExistence type="predicted"/>
<reference evidence="2" key="1">
    <citation type="submission" date="2022-11" db="UniProtKB">
        <authorList>
            <consortium name="WormBaseParasite"/>
        </authorList>
    </citation>
    <scope>IDENTIFICATION</scope>
</reference>
<dbReference type="WBParaSite" id="nRc.2.0.1.t36746-RA">
    <property type="protein sequence ID" value="nRc.2.0.1.t36746-RA"/>
    <property type="gene ID" value="nRc.2.0.1.g36746"/>
</dbReference>